<dbReference type="EMBL" id="CAADRP010001324">
    <property type="protein sequence ID" value="VFU37654.1"/>
    <property type="molecule type" value="Genomic_DNA"/>
</dbReference>
<gene>
    <name evidence="1" type="ORF">SVIM_LOCUS200792</name>
</gene>
<organism evidence="1">
    <name type="scientific">Salix viminalis</name>
    <name type="common">Common osier</name>
    <name type="synonym">Basket willow</name>
    <dbReference type="NCBI Taxonomy" id="40686"/>
    <lineage>
        <taxon>Eukaryota</taxon>
        <taxon>Viridiplantae</taxon>
        <taxon>Streptophyta</taxon>
        <taxon>Embryophyta</taxon>
        <taxon>Tracheophyta</taxon>
        <taxon>Spermatophyta</taxon>
        <taxon>Magnoliopsida</taxon>
        <taxon>eudicotyledons</taxon>
        <taxon>Gunneridae</taxon>
        <taxon>Pentapetalae</taxon>
        <taxon>rosids</taxon>
        <taxon>fabids</taxon>
        <taxon>Malpighiales</taxon>
        <taxon>Salicaceae</taxon>
        <taxon>Saliceae</taxon>
        <taxon>Salix</taxon>
    </lineage>
</organism>
<sequence length="89" mass="10085">MGSISASRSSSSLLLLGFHALRFSQKGHPPGSLSIWVQFQHHVQVLQWVLLQRCPLNLLLDWLHDTLNLVRVLVGANMRPPRHMFPKAP</sequence>
<protein>
    <submittedName>
        <fullName evidence="1">Uncharacterized protein</fullName>
    </submittedName>
</protein>
<proteinExistence type="predicted"/>
<reference evidence="1" key="1">
    <citation type="submission" date="2019-03" db="EMBL/GenBank/DDBJ databases">
        <authorList>
            <person name="Mank J."/>
            <person name="Almeida P."/>
        </authorList>
    </citation>
    <scope>NUCLEOTIDE SEQUENCE</scope>
    <source>
        <strain evidence="1">78183</strain>
    </source>
</reference>
<dbReference type="AlphaFoldDB" id="A0A6N2LCP9"/>
<name>A0A6N2LCP9_SALVM</name>
<accession>A0A6N2LCP9</accession>
<evidence type="ECO:0000313" key="1">
    <source>
        <dbReference type="EMBL" id="VFU37654.1"/>
    </source>
</evidence>